<dbReference type="SUPFAM" id="SSF52343">
    <property type="entry name" value="Ferredoxin reductase-like, C-terminal NADP-linked domain"/>
    <property type="match status" value="1"/>
</dbReference>
<evidence type="ECO:0000313" key="13">
    <source>
        <dbReference type="EMBL" id="KAF2275094.1"/>
    </source>
</evidence>
<keyword evidence="14" id="KW-1185">Reference proteome</keyword>
<dbReference type="GO" id="GO:0015677">
    <property type="term" value="P:copper ion import"/>
    <property type="evidence" value="ECO:0007669"/>
    <property type="project" value="TreeGrafter"/>
</dbReference>
<evidence type="ECO:0000256" key="8">
    <source>
        <dbReference type="ARBA" id="ARBA00023065"/>
    </source>
</evidence>
<dbReference type="PANTHER" id="PTHR32361">
    <property type="entry name" value="FERRIC/CUPRIC REDUCTASE TRANSMEMBRANE COMPONENT"/>
    <property type="match status" value="1"/>
</dbReference>
<reference evidence="13" key="1">
    <citation type="journal article" date="2020" name="Stud. Mycol.">
        <title>101 Dothideomycetes genomes: a test case for predicting lifestyles and emergence of pathogens.</title>
        <authorList>
            <person name="Haridas S."/>
            <person name="Albert R."/>
            <person name="Binder M."/>
            <person name="Bloem J."/>
            <person name="Labutti K."/>
            <person name="Salamov A."/>
            <person name="Andreopoulos B."/>
            <person name="Baker S."/>
            <person name="Barry K."/>
            <person name="Bills G."/>
            <person name="Bluhm B."/>
            <person name="Cannon C."/>
            <person name="Castanera R."/>
            <person name="Culley D."/>
            <person name="Daum C."/>
            <person name="Ezra D."/>
            <person name="Gonzalez J."/>
            <person name="Henrissat B."/>
            <person name="Kuo A."/>
            <person name="Liang C."/>
            <person name="Lipzen A."/>
            <person name="Lutzoni F."/>
            <person name="Magnuson J."/>
            <person name="Mondo S."/>
            <person name="Nolan M."/>
            <person name="Ohm R."/>
            <person name="Pangilinan J."/>
            <person name="Park H.-J."/>
            <person name="Ramirez L."/>
            <person name="Alfaro M."/>
            <person name="Sun H."/>
            <person name="Tritt A."/>
            <person name="Yoshinaga Y."/>
            <person name="Zwiers L.-H."/>
            <person name="Turgeon B."/>
            <person name="Goodwin S."/>
            <person name="Spatafora J."/>
            <person name="Crous P."/>
            <person name="Grigoriev I."/>
        </authorList>
    </citation>
    <scope>NUCLEOTIDE SEQUENCE</scope>
    <source>
        <strain evidence="13">CBS 379.55</strain>
    </source>
</reference>
<comment type="similarity">
    <text evidence="2">Belongs to the ferric reductase (FRE) family.</text>
</comment>
<feature type="transmembrane region" description="Helical" evidence="11">
    <location>
        <begin position="235"/>
        <end position="255"/>
    </location>
</feature>
<feature type="transmembrane region" description="Helical" evidence="11">
    <location>
        <begin position="207"/>
        <end position="228"/>
    </location>
</feature>
<keyword evidence="8" id="KW-0406">Ion transport</keyword>
<dbReference type="InterPro" id="IPR017927">
    <property type="entry name" value="FAD-bd_FR_type"/>
</dbReference>
<feature type="transmembrane region" description="Helical" evidence="11">
    <location>
        <begin position="27"/>
        <end position="50"/>
    </location>
</feature>
<evidence type="ECO:0000256" key="9">
    <source>
        <dbReference type="ARBA" id="ARBA00023136"/>
    </source>
</evidence>
<feature type="transmembrane region" description="Helical" evidence="11">
    <location>
        <begin position="103"/>
        <end position="122"/>
    </location>
</feature>
<evidence type="ECO:0000259" key="12">
    <source>
        <dbReference type="PROSITE" id="PS51384"/>
    </source>
</evidence>
<dbReference type="GO" id="GO:0006879">
    <property type="term" value="P:intracellular iron ion homeostasis"/>
    <property type="evidence" value="ECO:0007669"/>
    <property type="project" value="TreeGrafter"/>
</dbReference>
<keyword evidence="6 11" id="KW-1133">Transmembrane helix</keyword>
<evidence type="ECO:0000256" key="2">
    <source>
        <dbReference type="ARBA" id="ARBA00006278"/>
    </source>
</evidence>
<evidence type="ECO:0000256" key="6">
    <source>
        <dbReference type="ARBA" id="ARBA00022989"/>
    </source>
</evidence>
<comment type="subcellular location">
    <subcellularLocation>
        <location evidence="1">Membrane</location>
        <topology evidence="1">Multi-pass membrane protein</topology>
    </subcellularLocation>
</comment>
<dbReference type="RefSeq" id="XP_033652633.1">
    <property type="nucleotide sequence ID" value="XM_033798683.1"/>
</dbReference>
<evidence type="ECO:0000256" key="3">
    <source>
        <dbReference type="ARBA" id="ARBA00022448"/>
    </source>
</evidence>
<dbReference type="Proteomes" id="UP000800097">
    <property type="component" value="Unassembled WGS sequence"/>
</dbReference>
<evidence type="ECO:0000256" key="10">
    <source>
        <dbReference type="ARBA" id="ARBA00023180"/>
    </source>
</evidence>
<dbReference type="GO" id="GO:0000293">
    <property type="term" value="F:ferric-chelate reductase activity"/>
    <property type="evidence" value="ECO:0007669"/>
    <property type="project" value="UniProtKB-ARBA"/>
</dbReference>
<evidence type="ECO:0000256" key="5">
    <source>
        <dbReference type="ARBA" id="ARBA00022982"/>
    </source>
</evidence>
<dbReference type="SFLD" id="SFLDS00052">
    <property type="entry name" value="Ferric_Reductase_Domain"/>
    <property type="match status" value="1"/>
</dbReference>
<dbReference type="InterPro" id="IPR013130">
    <property type="entry name" value="Fe3_Rdtase_TM_dom"/>
</dbReference>
<protein>
    <recommendedName>
        <fullName evidence="12">FAD-binding FR-type domain-containing protein</fullName>
    </recommendedName>
</protein>
<evidence type="ECO:0000256" key="7">
    <source>
        <dbReference type="ARBA" id="ARBA00023002"/>
    </source>
</evidence>
<dbReference type="OrthoDB" id="10006946at2759"/>
<feature type="transmembrane region" description="Helical" evidence="11">
    <location>
        <begin position="134"/>
        <end position="152"/>
    </location>
</feature>
<evidence type="ECO:0000256" key="1">
    <source>
        <dbReference type="ARBA" id="ARBA00004141"/>
    </source>
</evidence>
<evidence type="ECO:0000256" key="4">
    <source>
        <dbReference type="ARBA" id="ARBA00022692"/>
    </source>
</evidence>
<dbReference type="Pfam" id="PF01794">
    <property type="entry name" value="Ferric_reduct"/>
    <property type="match status" value="1"/>
</dbReference>
<dbReference type="AlphaFoldDB" id="A0A6A6JFU9"/>
<keyword evidence="7" id="KW-0560">Oxidoreductase</keyword>
<dbReference type="PROSITE" id="PS51384">
    <property type="entry name" value="FAD_FR"/>
    <property type="match status" value="1"/>
</dbReference>
<dbReference type="Pfam" id="PF08030">
    <property type="entry name" value="NAD_binding_6"/>
    <property type="match status" value="1"/>
</dbReference>
<organism evidence="13 14">
    <name type="scientific">Westerdykella ornata</name>
    <dbReference type="NCBI Taxonomy" id="318751"/>
    <lineage>
        <taxon>Eukaryota</taxon>
        <taxon>Fungi</taxon>
        <taxon>Dikarya</taxon>
        <taxon>Ascomycota</taxon>
        <taxon>Pezizomycotina</taxon>
        <taxon>Dothideomycetes</taxon>
        <taxon>Pleosporomycetidae</taxon>
        <taxon>Pleosporales</taxon>
        <taxon>Sporormiaceae</taxon>
        <taxon>Westerdykella</taxon>
    </lineage>
</organism>
<dbReference type="EMBL" id="ML986499">
    <property type="protein sequence ID" value="KAF2275094.1"/>
    <property type="molecule type" value="Genomic_DNA"/>
</dbReference>
<proteinExistence type="inferred from homology"/>
<accession>A0A6A6JFU9</accession>
<keyword evidence="9 11" id="KW-0472">Membrane</keyword>
<sequence>MAFGYAFVNLDEQHKHARRILLDYYPVVAQLSVLVILGLFQLSIILGWLLRRFQVSERSRSPSLSKRFSRNTLWVRRFQHALETLRWWMRKPVMTECGTRGEWILGGLWTVWLLYLCVAQTGNDYLHLTKRFGIIGVSQLPLLYLLAMRSPYSPLQILTRRSHEELKASHQVLGRIIFFLLALHTVFYLNFFVVSGFLSKRIKDRDVIFGVVSILLFSVITTTALGFLRRWNYRVFYTTHVVLSNLLIVPLFVHVSHIRPYVYEILVFNGLHFLLRIRSTKVYRGTISRIADTNLVQIRIPLRAGDAALKWKPGQHVYLTRPASRLDSTSRFRQLARKWQMNPFTVASVPAKDKELMLVARALKGNTAGLASLEQSFSTKKSEDASRIDLALEGPYGSSIRFPTFKEFDKILFVAGGVGATFVLPLYRSVVESDEFIGSGRPQVRFVWAVRKLAESSWAFDASYTGVAAINSSAHNNVLELFVTRASGPELQVGEYTDQIELAENEELFSAEGQMGKPHDGVVVRAGRPGISAIVDEFFRQPGRTAVFTCGPKTMTEELGEAIHQWVRKGEEVYWHEETFGW</sequence>
<dbReference type="SFLD" id="SFLDG01168">
    <property type="entry name" value="Ferric_reductase_subgroup_(FRE"/>
    <property type="match status" value="1"/>
</dbReference>
<evidence type="ECO:0000256" key="11">
    <source>
        <dbReference type="SAM" id="Phobius"/>
    </source>
</evidence>
<evidence type="ECO:0000313" key="14">
    <source>
        <dbReference type="Proteomes" id="UP000800097"/>
    </source>
</evidence>
<name>A0A6A6JFU9_WESOR</name>
<dbReference type="GO" id="GO:0006826">
    <property type="term" value="P:iron ion transport"/>
    <property type="evidence" value="ECO:0007669"/>
    <property type="project" value="TreeGrafter"/>
</dbReference>
<dbReference type="InterPro" id="IPR013121">
    <property type="entry name" value="Fe_red_NAD-bd_6"/>
</dbReference>
<dbReference type="Gene3D" id="3.40.50.80">
    <property type="entry name" value="Nucleotide-binding domain of ferredoxin-NADP reductase (FNR) module"/>
    <property type="match status" value="1"/>
</dbReference>
<keyword evidence="4 11" id="KW-0812">Transmembrane</keyword>
<dbReference type="GO" id="GO:0005886">
    <property type="term" value="C:plasma membrane"/>
    <property type="evidence" value="ECO:0007669"/>
    <property type="project" value="TreeGrafter"/>
</dbReference>
<dbReference type="InterPro" id="IPR013112">
    <property type="entry name" value="FAD-bd_8"/>
</dbReference>
<keyword evidence="10" id="KW-0325">Glycoprotein</keyword>
<keyword evidence="3" id="KW-0813">Transport</keyword>
<dbReference type="InterPro" id="IPR039261">
    <property type="entry name" value="FNR_nucleotide-bd"/>
</dbReference>
<dbReference type="InterPro" id="IPR051410">
    <property type="entry name" value="Ferric/Cupric_Reductase"/>
</dbReference>
<dbReference type="PANTHER" id="PTHR32361:SF9">
    <property type="entry name" value="FERRIC REDUCTASE TRANSMEMBRANE COMPONENT 3-RELATED"/>
    <property type="match status" value="1"/>
</dbReference>
<dbReference type="CDD" id="cd06186">
    <property type="entry name" value="NOX_Duox_like_FAD_NADP"/>
    <property type="match status" value="1"/>
</dbReference>
<feature type="transmembrane region" description="Helical" evidence="11">
    <location>
        <begin position="172"/>
        <end position="195"/>
    </location>
</feature>
<gene>
    <name evidence="13" type="ORF">EI97DRAFT_434662</name>
</gene>
<feature type="domain" description="FAD-binding FR-type" evidence="12">
    <location>
        <begin position="270"/>
        <end position="402"/>
    </location>
</feature>
<dbReference type="GeneID" id="54551858"/>
<dbReference type="Pfam" id="PF08022">
    <property type="entry name" value="FAD_binding_8"/>
    <property type="match status" value="1"/>
</dbReference>
<keyword evidence="5" id="KW-0249">Electron transport</keyword>